<evidence type="ECO:0000256" key="2">
    <source>
        <dbReference type="SAM" id="Phobius"/>
    </source>
</evidence>
<feature type="region of interest" description="Disordered" evidence="1">
    <location>
        <begin position="405"/>
        <end position="426"/>
    </location>
</feature>
<feature type="transmembrane region" description="Helical" evidence="2">
    <location>
        <begin position="63"/>
        <end position="81"/>
    </location>
</feature>
<evidence type="ECO:0000313" key="4">
    <source>
        <dbReference type="Proteomes" id="UP000323876"/>
    </source>
</evidence>
<evidence type="ECO:0000313" key="3">
    <source>
        <dbReference type="EMBL" id="KAA8882056.1"/>
    </source>
</evidence>
<keyword evidence="2" id="KW-1133">Transmembrane helix</keyword>
<dbReference type="Proteomes" id="UP000323876">
    <property type="component" value="Unassembled WGS sequence"/>
</dbReference>
<feature type="transmembrane region" description="Helical" evidence="2">
    <location>
        <begin position="21"/>
        <end position="43"/>
    </location>
</feature>
<keyword evidence="2" id="KW-0472">Membrane</keyword>
<accession>A0A5N0DZB9</accession>
<sequence length="426" mass="46531">MRGIMRRGGAVIARRVSAAGLFWSIVLALMLGFVLAVTAQWVLHRFIDTSTTALAAPIDVTKLSLTVVAGAGGVVALVVAYRRQRDIEHGRFVERFGAAAAQLGAADVAVRIAGVYAMAGVADESRGLRRQQCIDVLCGYLRLPYDAGHGASGRTKLVVKAPRVEHGQLRPETEEHIEYRQNDREVRMTVVRVITQHLRPEAEYSWSANDFDFRTAYLESPDFSNATFAGACLFDSTTFSGTTRFGGARFSGTTRLTDARFLGDAWFERTRFSGGAWFNGASFSGTAWFGGARFNGTARFELASFSGTTEFGSATFSDIAQFEDATFSGTAGFERTTFSSGIWFERTTFYDSTRFGSATFSGPAWFNGARFSGTAGFVSVDFGTKPISFANPQQWGPPAPVFDWDQDPTRKPANVEPRDWPPILAT</sequence>
<dbReference type="OrthoDB" id="8440251at2"/>
<dbReference type="InterPro" id="IPR001646">
    <property type="entry name" value="5peptide_repeat"/>
</dbReference>
<dbReference type="Pfam" id="PF13576">
    <property type="entry name" value="Pentapeptide_3"/>
    <property type="match status" value="2"/>
</dbReference>
<keyword evidence="4" id="KW-1185">Reference proteome</keyword>
<gene>
    <name evidence="3" type="ORF">F3087_39050</name>
</gene>
<reference evidence="3 4" key="1">
    <citation type="submission" date="2019-09" db="EMBL/GenBank/DDBJ databases">
        <authorList>
            <person name="Wang X."/>
        </authorList>
    </citation>
    <scope>NUCLEOTIDE SEQUENCE [LARGE SCALE GENOMIC DNA]</scope>
    <source>
        <strain evidence="3 4">CICC 11023</strain>
    </source>
</reference>
<keyword evidence="2" id="KW-0812">Transmembrane</keyword>
<proteinExistence type="predicted"/>
<organism evidence="3 4">
    <name type="scientific">Nocardia colli</name>
    <dbReference type="NCBI Taxonomy" id="2545717"/>
    <lineage>
        <taxon>Bacteria</taxon>
        <taxon>Bacillati</taxon>
        <taxon>Actinomycetota</taxon>
        <taxon>Actinomycetes</taxon>
        <taxon>Mycobacteriales</taxon>
        <taxon>Nocardiaceae</taxon>
        <taxon>Nocardia</taxon>
    </lineage>
</organism>
<comment type="caution">
    <text evidence="3">The sequence shown here is derived from an EMBL/GenBank/DDBJ whole genome shotgun (WGS) entry which is preliminary data.</text>
</comment>
<protein>
    <submittedName>
        <fullName evidence="3">Pentapeptide repeat-containing protein</fullName>
    </submittedName>
</protein>
<dbReference type="EMBL" id="VXLC01000029">
    <property type="protein sequence ID" value="KAA8882056.1"/>
    <property type="molecule type" value="Genomic_DNA"/>
</dbReference>
<dbReference type="AlphaFoldDB" id="A0A5N0DZB9"/>
<name>A0A5N0DZB9_9NOCA</name>
<evidence type="ECO:0000256" key="1">
    <source>
        <dbReference type="SAM" id="MobiDB-lite"/>
    </source>
</evidence>
<dbReference type="Gene3D" id="2.160.20.80">
    <property type="entry name" value="E3 ubiquitin-protein ligase SopA"/>
    <property type="match status" value="1"/>
</dbReference>
<dbReference type="RefSeq" id="WP_150407197.1">
    <property type="nucleotide sequence ID" value="NZ_VXLC01000029.1"/>
</dbReference>